<keyword evidence="6 7" id="KW-0472">Membrane</keyword>
<evidence type="ECO:0000256" key="5">
    <source>
        <dbReference type="ARBA" id="ARBA00022989"/>
    </source>
</evidence>
<dbReference type="SUPFAM" id="SSF82689">
    <property type="entry name" value="Mechanosensitive channel protein MscS (YggB), C-terminal domain"/>
    <property type="match status" value="1"/>
</dbReference>
<dbReference type="Pfam" id="PF00924">
    <property type="entry name" value="MS_channel_2nd"/>
    <property type="match status" value="1"/>
</dbReference>
<feature type="transmembrane region" description="Helical" evidence="7">
    <location>
        <begin position="20"/>
        <end position="42"/>
    </location>
</feature>
<evidence type="ECO:0000313" key="11">
    <source>
        <dbReference type="Proteomes" id="UP000053091"/>
    </source>
</evidence>
<dbReference type="InterPro" id="IPR023408">
    <property type="entry name" value="MscS_beta-dom_sf"/>
</dbReference>
<evidence type="ECO:0000256" key="6">
    <source>
        <dbReference type="ARBA" id="ARBA00023136"/>
    </source>
</evidence>
<dbReference type="RefSeq" id="WP_062044629.1">
    <property type="nucleotide sequence ID" value="NZ_DF968183.1"/>
</dbReference>
<keyword evidence="4 7" id="KW-0812">Transmembrane</keyword>
<dbReference type="InterPro" id="IPR049278">
    <property type="entry name" value="MS_channel_C"/>
</dbReference>
<dbReference type="EMBL" id="DF968183">
    <property type="protein sequence ID" value="GAP44788.1"/>
    <property type="molecule type" value="Genomic_DNA"/>
</dbReference>
<dbReference type="GO" id="GO:0005886">
    <property type="term" value="C:plasma membrane"/>
    <property type="evidence" value="ECO:0007669"/>
    <property type="project" value="UniProtKB-SubCell"/>
</dbReference>
<dbReference type="PANTHER" id="PTHR30221:SF1">
    <property type="entry name" value="SMALL-CONDUCTANCE MECHANOSENSITIVE CHANNEL"/>
    <property type="match status" value="1"/>
</dbReference>
<sequence>MEKLTELVPSSGELYSLIMTYGGKLLLALITLVIGLWLIGRLKRVLRKVFEMRAYEQTLQQFLLQLISVTLKILLLISVISMIGVQMTSFIALLGAAGLAFGMALSGTLQNFAGGVMLLILKPFKVGDYIEAQNYAGTVEEIQIFHTILHTPDKKTIIIPNGPLSNGSAVNYSTSPLRRVDWTFGIGYTDNIDKAKELILDLLQRDQRILQDPAPFTGVISLGDSSVNIVTRAWVNSGNYWDVFFEINELVKKTFDAQGVSIPFPQRDVHIIQAK</sequence>
<dbReference type="InterPro" id="IPR006685">
    <property type="entry name" value="MscS_channel_2nd"/>
</dbReference>
<dbReference type="AlphaFoldDB" id="A0A0S7C4L1"/>
<dbReference type="GO" id="GO:0008381">
    <property type="term" value="F:mechanosensitive monoatomic ion channel activity"/>
    <property type="evidence" value="ECO:0007669"/>
    <property type="project" value="InterPro"/>
</dbReference>
<evidence type="ECO:0000256" key="3">
    <source>
        <dbReference type="ARBA" id="ARBA00022475"/>
    </source>
</evidence>
<dbReference type="InterPro" id="IPR011014">
    <property type="entry name" value="MscS_channel_TM-2"/>
</dbReference>
<dbReference type="Gene3D" id="1.10.287.1260">
    <property type="match status" value="1"/>
</dbReference>
<comment type="subcellular location">
    <subcellularLocation>
        <location evidence="1">Cell membrane</location>
        <topology evidence="1">Multi-pass membrane protein</topology>
    </subcellularLocation>
</comment>
<evidence type="ECO:0000259" key="9">
    <source>
        <dbReference type="Pfam" id="PF21082"/>
    </source>
</evidence>
<dbReference type="SUPFAM" id="SSF50182">
    <property type="entry name" value="Sm-like ribonucleoproteins"/>
    <property type="match status" value="1"/>
</dbReference>
<evidence type="ECO:0000256" key="4">
    <source>
        <dbReference type="ARBA" id="ARBA00022692"/>
    </source>
</evidence>
<feature type="transmembrane region" description="Helical" evidence="7">
    <location>
        <begin position="62"/>
        <end position="84"/>
    </location>
</feature>
<gene>
    <name evidence="10" type="ORF">TBC1_12599</name>
</gene>
<dbReference type="InterPro" id="IPR006686">
    <property type="entry name" value="MscS_channel_CS"/>
</dbReference>
<comment type="similarity">
    <text evidence="2">Belongs to the MscS (TC 1.A.23) family.</text>
</comment>
<keyword evidence="3" id="KW-1003">Cell membrane</keyword>
<dbReference type="Pfam" id="PF21082">
    <property type="entry name" value="MS_channel_3rd"/>
    <property type="match status" value="1"/>
</dbReference>
<evidence type="ECO:0000256" key="1">
    <source>
        <dbReference type="ARBA" id="ARBA00004651"/>
    </source>
</evidence>
<protein>
    <submittedName>
        <fullName evidence="10">Small-conductance mechanosensitive channel</fullName>
    </submittedName>
</protein>
<dbReference type="Gene3D" id="3.30.70.100">
    <property type="match status" value="1"/>
</dbReference>
<dbReference type="InterPro" id="IPR045275">
    <property type="entry name" value="MscS_archaea/bacteria_type"/>
</dbReference>
<keyword evidence="5 7" id="KW-1133">Transmembrane helix</keyword>
<name>A0A0S7C4L1_9BACT</name>
<proteinExistence type="inferred from homology"/>
<feature type="domain" description="Mechanosensitive ion channel MscS" evidence="8">
    <location>
        <begin position="108"/>
        <end position="173"/>
    </location>
</feature>
<dbReference type="STRING" id="1678841.TBC1_12599"/>
<dbReference type="PROSITE" id="PS01246">
    <property type="entry name" value="UPF0003"/>
    <property type="match status" value="1"/>
</dbReference>
<dbReference type="Gene3D" id="2.30.30.60">
    <property type="match status" value="1"/>
</dbReference>
<dbReference type="OrthoDB" id="9809206at2"/>
<evidence type="ECO:0000259" key="8">
    <source>
        <dbReference type="Pfam" id="PF00924"/>
    </source>
</evidence>
<dbReference type="SUPFAM" id="SSF82861">
    <property type="entry name" value="Mechanosensitive channel protein MscS (YggB), transmembrane region"/>
    <property type="match status" value="1"/>
</dbReference>
<evidence type="ECO:0000256" key="2">
    <source>
        <dbReference type="ARBA" id="ARBA00008017"/>
    </source>
</evidence>
<evidence type="ECO:0000313" key="10">
    <source>
        <dbReference type="EMBL" id="GAP44788.1"/>
    </source>
</evidence>
<accession>A0A0S7C4L1</accession>
<dbReference type="PANTHER" id="PTHR30221">
    <property type="entry name" value="SMALL-CONDUCTANCE MECHANOSENSITIVE CHANNEL"/>
    <property type="match status" value="1"/>
</dbReference>
<organism evidence="10">
    <name type="scientific">Lentimicrobium saccharophilum</name>
    <dbReference type="NCBI Taxonomy" id="1678841"/>
    <lineage>
        <taxon>Bacteria</taxon>
        <taxon>Pseudomonadati</taxon>
        <taxon>Bacteroidota</taxon>
        <taxon>Bacteroidia</taxon>
        <taxon>Bacteroidales</taxon>
        <taxon>Lentimicrobiaceae</taxon>
        <taxon>Lentimicrobium</taxon>
    </lineage>
</organism>
<evidence type="ECO:0000256" key="7">
    <source>
        <dbReference type="SAM" id="Phobius"/>
    </source>
</evidence>
<dbReference type="InterPro" id="IPR010920">
    <property type="entry name" value="LSM_dom_sf"/>
</dbReference>
<keyword evidence="11" id="KW-1185">Reference proteome</keyword>
<dbReference type="Proteomes" id="UP000053091">
    <property type="component" value="Unassembled WGS sequence"/>
</dbReference>
<feature type="transmembrane region" description="Helical" evidence="7">
    <location>
        <begin position="90"/>
        <end position="121"/>
    </location>
</feature>
<dbReference type="InterPro" id="IPR011066">
    <property type="entry name" value="MscS_channel_C_sf"/>
</dbReference>
<reference evidence="10" key="1">
    <citation type="journal article" date="2015" name="Genome Announc.">
        <title>Draft Genome Sequence of Bacteroidales Strain TBC1, a Novel Isolate from a Methanogenic Wastewater Treatment System.</title>
        <authorList>
            <person name="Tourlousse D.M."/>
            <person name="Matsuura N."/>
            <person name="Sun L."/>
            <person name="Toyonaga M."/>
            <person name="Kuroda K."/>
            <person name="Ohashi A."/>
            <person name="Cruz R."/>
            <person name="Yamaguchi T."/>
            <person name="Sekiguchi Y."/>
        </authorList>
    </citation>
    <scope>NUCLEOTIDE SEQUENCE [LARGE SCALE GENOMIC DNA]</scope>
    <source>
        <strain evidence="10">TBC1</strain>
    </source>
</reference>
<feature type="domain" description="Mechanosensitive ion channel MscS C-terminal" evidence="9">
    <location>
        <begin position="180"/>
        <end position="262"/>
    </location>
</feature>